<gene>
    <name evidence="1" type="ORF">EJ05DRAFT_496369</name>
</gene>
<reference evidence="1" key="1">
    <citation type="journal article" date="2020" name="Stud. Mycol.">
        <title>101 Dothideomycetes genomes: a test case for predicting lifestyles and emergence of pathogens.</title>
        <authorList>
            <person name="Haridas S."/>
            <person name="Albert R."/>
            <person name="Binder M."/>
            <person name="Bloem J."/>
            <person name="Labutti K."/>
            <person name="Salamov A."/>
            <person name="Andreopoulos B."/>
            <person name="Baker S."/>
            <person name="Barry K."/>
            <person name="Bills G."/>
            <person name="Bluhm B."/>
            <person name="Cannon C."/>
            <person name="Castanera R."/>
            <person name="Culley D."/>
            <person name="Daum C."/>
            <person name="Ezra D."/>
            <person name="Gonzalez J."/>
            <person name="Henrissat B."/>
            <person name="Kuo A."/>
            <person name="Liang C."/>
            <person name="Lipzen A."/>
            <person name="Lutzoni F."/>
            <person name="Magnuson J."/>
            <person name="Mondo S."/>
            <person name="Nolan M."/>
            <person name="Ohm R."/>
            <person name="Pangilinan J."/>
            <person name="Park H.-J."/>
            <person name="Ramirez L."/>
            <person name="Alfaro M."/>
            <person name="Sun H."/>
            <person name="Tritt A."/>
            <person name="Yoshinaga Y."/>
            <person name="Zwiers L.-H."/>
            <person name="Turgeon B."/>
            <person name="Goodwin S."/>
            <person name="Spatafora J."/>
            <person name="Crous P."/>
            <person name="Grigoriev I."/>
        </authorList>
    </citation>
    <scope>NUCLEOTIDE SEQUENCE</scope>
    <source>
        <strain evidence="1">CBS 121739</strain>
    </source>
</reference>
<keyword evidence="2" id="KW-1185">Reference proteome</keyword>
<sequence length="143" mass="15918">MDYKGSSLLLSCNLSASAFTGERVLGEEKGVWMAANRAVRAKGRPMTRATAAAAGRRNDQACSAGDPRRWDDAGVMIYGKRRASIWLEMKGEKDGQDPRKRVNTKGEWNMCESDEQQSISYKGSKVESKFGFPRHTRQGQLID</sequence>
<accession>A0A6A6WN42</accession>
<dbReference type="EMBL" id="ML996565">
    <property type="protein sequence ID" value="KAF2763553.1"/>
    <property type="molecule type" value="Genomic_DNA"/>
</dbReference>
<proteinExistence type="predicted"/>
<evidence type="ECO:0000313" key="2">
    <source>
        <dbReference type="Proteomes" id="UP000799437"/>
    </source>
</evidence>
<name>A0A6A6WN42_9PEZI</name>
<protein>
    <submittedName>
        <fullName evidence="1">Uncharacterized protein</fullName>
    </submittedName>
</protein>
<dbReference type="Proteomes" id="UP000799437">
    <property type="component" value="Unassembled WGS sequence"/>
</dbReference>
<dbReference type="AlphaFoldDB" id="A0A6A6WN42"/>
<dbReference type="GeneID" id="54487435"/>
<dbReference type="RefSeq" id="XP_033606004.1">
    <property type="nucleotide sequence ID" value="XM_033746381.1"/>
</dbReference>
<organism evidence="1 2">
    <name type="scientific">Pseudovirgaria hyperparasitica</name>
    <dbReference type="NCBI Taxonomy" id="470096"/>
    <lineage>
        <taxon>Eukaryota</taxon>
        <taxon>Fungi</taxon>
        <taxon>Dikarya</taxon>
        <taxon>Ascomycota</taxon>
        <taxon>Pezizomycotina</taxon>
        <taxon>Dothideomycetes</taxon>
        <taxon>Dothideomycetes incertae sedis</taxon>
        <taxon>Acrospermales</taxon>
        <taxon>Acrospermaceae</taxon>
        <taxon>Pseudovirgaria</taxon>
    </lineage>
</organism>
<evidence type="ECO:0000313" key="1">
    <source>
        <dbReference type="EMBL" id="KAF2763553.1"/>
    </source>
</evidence>